<dbReference type="PANTHER" id="PTHR33164">
    <property type="entry name" value="TRANSCRIPTIONAL REGULATOR, MARR FAMILY"/>
    <property type="match status" value="1"/>
</dbReference>
<accession>A0A1J7CET2</accession>
<feature type="domain" description="HTH marR-type" evidence="1">
    <location>
        <begin position="16"/>
        <end position="150"/>
    </location>
</feature>
<dbReference type="PROSITE" id="PS50995">
    <property type="entry name" value="HTH_MARR_2"/>
    <property type="match status" value="1"/>
</dbReference>
<dbReference type="GO" id="GO:0003700">
    <property type="term" value="F:DNA-binding transcription factor activity"/>
    <property type="evidence" value="ECO:0007669"/>
    <property type="project" value="InterPro"/>
</dbReference>
<dbReference type="InterPro" id="IPR036388">
    <property type="entry name" value="WH-like_DNA-bd_sf"/>
</dbReference>
<dbReference type="Gene3D" id="1.10.10.10">
    <property type="entry name" value="Winged helix-like DNA-binding domain superfamily/Winged helix DNA-binding domain"/>
    <property type="match status" value="1"/>
</dbReference>
<evidence type="ECO:0000313" key="3">
    <source>
        <dbReference type="Proteomes" id="UP000182826"/>
    </source>
</evidence>
<dbReference type="OrthoDB" id="763883at2"/>
<organism evidence="2 3">
    <name type="scientific">Flavobacterium johnsoniae</name>
    <name type="common">Cytophaga johnsonae</name>
    <dbReference type="NCBI Taxonomy" id="986"/>
    <lineage>
        <taxon>Bacteria</taxon>
        <taxon>Pseudomonadati</taxon>
        <taxon>Bacteroidota</taxon>
        <taxon>Flavobacteriia</taxon>
        <taxon>Flavobacteriales</taxon>
        <taxon>Flavobacteriaceae</taxon>
        <taxon>Flavobacterium</taxon>
    </lineage>
</organism>
<dbReference type="AlphaFoldDB" id="A0A1J7CET2"/>
<dbReference type="InterPro" id="IPR036390">
    <property type="entry name" value="WH_DNA-bd_sf"/>
</dbReference>
<dbReference type="Proteomes" id="UP000182826">
    <property type="component" value="Unassembled WGS sequence"/>
</dbReference>
<reference evidence="2 3" key="1">
    <citation type="submission" date="2016-10" db="EMBL/GenBank/DDBJ databases">
        <title>Draft Genome Sequence of Rhizobacteria Flavobacterium johnsoniae CI04.</title>
        <authorList>
            <person name="Bravo J.I."/>
            <person name="Lozano G.L."/>
            <person name="Handelsman J."/>
        </authorList>
    </citation>
    <scope>NUCLEOTIDE SEQUENCE [LARGE SCALE GENOMIC DNA]</scope>
    <source>
        <strain evidence="2 3">CI04</strain>
    </source>
</reference>
<evidence type="ECO:0000313" key="2">
    <source>
        <dbReference type="EMBL" id="OIV40060.1"/>
    </source>
</evidence>
<sequence length="154" mass="17733">MKIEDVIKSEVIVSINKKVLLNILYTQHILSDGLSKILKSYSLSHEQFGVLVLLKDLNGKCANMYMIQQKMASKTSNTTRLVDKLLLKGLVTRETCSENRRKIEISITQKGLFILNKTEPKIQAYETKLADNLSLYEIEDLNRLLEKYRTINNK</sequence>
<comment type="caution">
    <text evidence="2">The sequence shown here is derived from an EMBL/GenBank/DDBJ whole genome shotgun (WGS) entry which is preliminary data.</text>
</comment>
<evidence type="ECO:0000259" key="1">
    <source>
        <dbReference type="PROSITE" id="PS50995"/>
    </source>
</evidence>
<dbReference type="EMBL" id="MLFK01000010">
    <property type="protein sequence ID" value="OIV40060.1"/>
    <property type="molecule type" value="Genomic_DNA"/>
</dbReference>
<protein>
    <submittedName>
        <fullName evidence="2">MarR family transcriptional regulator</fullName>
    </submittedName>
</protein>
<dbReference type="SMART" id="SM00347">
    <property type="entry name" value="HTH_MARR"/>
    <property type="match status" value="1"/>
</dbReference>
<dbReference type="RefSeq" id="WP_071638186.1">
    <property type="nucleotide sequence ID" value="NZ_MLFK01000010.1"/>
</dbReference>
<name>A0A1J7CET2_FLAJO</name>
<dbReference type="InterPro" id="IPR039422">
    <property type="entry name" value="MarR/SlyA-like"/>
</dbReference>
<dbReference type="InterPro" id="IPR000835">
    <property type="entry name" value="HTH_MarR-typ"/>
</dbReference>
<dbReference type="SUPFAM" id="SSF46785">
    <property type="entry name" value="Winged helix' DNA-binding domain"/>
    <property type="match status" value="1"/>
</dbReference>
<proteinExistence type="predicted"/>
<gene>
    <name evidence="2" type="ORF">BKM63_19070</name>
</gene>
<dbReference type="GO" id="GO:0006950">
    <property type="term" value="P:response to stress"/>
    <property type="evidence" value="ECO:0007669"/>
    <property type="project" value="TreeGrafter"/>
</dbReference>
<dbReference type="Pfam" id="PF01047">
    <property type="entry name" value="MarR"/>
    <property type="match status" value="1"/>
</dbReference>
<dbReference type="PRINTS" id="PR00598">
    <property type="entry name" value="HTHMARR"/>
</dbReference>
<keyword evidence="3" id="KW-1185">Reference proteome</keyword>
<dbReference type="PANTHER" id="PTHR33164:SF99">
    <property type="entry name" value="MARR FAMILY REGULATORY PROTEIN"/>
    <property type="match status" value="1"/>
</dbReference>